<protein>
    <submittedName>
        <fullName evidence="1">Uncharacterized protein</fullName>
    </submittedName>
</protein>
<dbReference type="Proteomes" id="UP000095751">
    <property type="component" value="Unassembled WGS sequence"/>
</dbReference>
<organism evidence="1 2">
    <name type="scientific">Fragilariopsis cylindrus CCMP1102</name>
    <dbReference type="NCBI Taxonomy" id="635003"/>
    <lineage>
        <taxon>Eukaryota</taxon>
        <taxon>Sar</taxon>
        <taxon>Stramenopiles</taxon>
        <taxon>Ochrophyta</taxon>
        <taxon>Bacillariophyta</taxon>
        <taxon>Bacillariophyceae</taxon>
        <taxon>Bacillariophycidae</taxon>
        <taxon>Bacillariales</taxon>
        <taxon>Bacillariaceae</taxon>
        <taxon>Fragilariopsis</taxon>
    </lineage>
</organism>
<reference evidence="1 2" key="1">
    <citation type="submission" date="2016-09" db="EMBL/GenBank/DDBJ databases">
        <title>Extensive genetic diversity and differential bi-allelic expression allows diatom success in the polar Southern Ocean.</title>
        <authorList>
            <consortium name="DOE Joint Genome Institute"/>
            <person name="Mock T."/>
            <person name="Otillar R.P."/>
            <person name="Strauss J."/>
            <person name="Dupont C."/>
            <person name="Frickenhaus S."/>
            <person name="Maumus F."/>
            <person name="Mcmullan M."/>
            <person name="Sanges R."/>
            <person name="Schmutz J."/>
            <person name="Toseland A."/>
            <person name="Valas R."/>
            <person name="Veluchamy A."/>
            <person name="Ward B.J."/>
            <person name="Allen A."/>
            <person name="Barry K."/>
            <person name="Falciatore A."/>
            <person name="Ferrante M."/>
            <person name="Fortunato A.E."/>
            <person name="Gloeckner G."/>
            <person name="Gruber A."/>
            <person name="Hipkin R."/>
            <person name="Janech M."/>
            <person name="Kroth P."/>
            <person name="Leese F."/>
            <person name="Lindquist E."/>
            <person name="Lyon B.R."/>
            <person name="Martin J."/>
            <person name="Mayer C."/>
            <person name="Parker M."/>
            <person name="Quesneville H."/>
            <person name="Raymond J."/>
            <person name="Uhlig C."/>
            <person name="Valentin K.U."/>
            <person name="Worden A.Z."/>
            <person name="Armbrust E.V."/>
            <person name="Bowler C."/>
            <person name="Green B."/>
            <person name="Moulton V."/>
            <person name="Van Oosterhout C."/>
            <person name="Grigoriev I."/>
        </authorList>
    </citation>
    <scope>NUCLEOTIDE SEQUENCE [LARGE SCALE GENOMIC DNA]</scope>
    <source>
        <strain evidence="1 2">CCMP1102</strain>
    </source>
</reference>
<evidence type="ECO:0000313" key="2">
    <source>
        <dbReference type="Proteomes" id="UP000095751"/>
    </source>
</evidence>
<accession>A0A1E7ELH9</accession>
<gene>
    <name evidence="1" type="ORF">FRACYDRAFT_253370</name>
</gene>
<evidence type="ECO:0000313" key="1">
    <source>
        <dbReference type="EMBL" id="OEU06772.1"/>
    </source>
</evidence>
<name>A0A1E7ELH9_9STRA</name>
<dbReference type="AlphaFoldDB" id="A0A1E7ELH9"/>
<proteinExistence type="predicted"/>
<sequence length="131" mass="15272">MRGFYSYWFIKRGPIMDSFKLDVDVKVSGLIPCVRVRFLLLQAIYTSPRGRHHQQCTFSRRRLQQQWRVHQPVPILLRGLDGKGSGSRCQYKKCPGFNQDAIKRVSFKICLSIRGDRWGSNQARVKARGIF</sequence>
<dbReference type="KEGG" id="fcy:FRACYDRAFT_253370"/>
<dbReference type="EMBL" id="KV784399">
    <property type="protein sequence ID" value="OEU06772.1"/>
    <property type="molecule type" value="Genomic_DNA"/>
</dbReference>
<dbReference type="InParanoid" id="A0A1E7ELH9"/>
<keyword evidence="2" id="KW-1185">Reference proteome</keyword>